<keyword evidence="2" id="KW-1185">Reference proteome</keyword>
<proteinExistence type="predicted"/>
<dbReference type="EMBL" id="BMMX01000001">
    <property type="protein sequence ID" value="GGK74547.1"/>
    <property type="molecule type" value="Genomic_DNA"/>
</dbReference>
<organism evidence="1 2">
    <name type="scientific">Mangrovihabitans endophyticus</name>
    <dbReference type="NCBI Taxonomy" id="1751298"/>
    <lineage>
        <taxon>Bacteria</taxon>
        <taxon>Bacillati</taxon>
        <taxon>Actinomycetota</taxon>
        <taxon>Actinomycetes</taxon>
        <taxon>Micromonosporales</taxon>
        <taxon>Micromonosporaceae</taxon>
        <taxon>Mangrovihabitans</taxon>
    </lineage>
</organism>
<protein>
    <recommendedName>
        <fullName evidence="3">Phage protein D</fullName>
    </recommendedName>
</protein>
<reference evidence="1" key="2">
    <citation type="submission" date="2020-09" db="EMBL/GenBank/DDBJ databases">
        <authorList>
            <person name="Sun Q."/>
            <person name="Zhou Y."/>
        </authorList>
    </citation>
    <scope>NUCLEOTIDE SEQUENCE</scope>
    <source>
        <strain evidence="1">CGMCC 4.7299</strain>
    </source>
</reference>
<gene>
    <name evidence="1" type="ORF">GCM10012284_05630</name>
</gene>
<evidence type="ECO:0000313" key="2">
    <source>
        <dbReference type="Proteomes" id="UP000656042"/>
    </source>
</evidence>
<dbReference type="AlphaFoldDB" id="A0A8J3FMA8"/>
<comment type="caution">
    <text evidence="1">The sequence shown here is derived from an EMBL/GenBank/DDBJ whole genome shotgun (WGS) entry which is preliminary data.</text>
</comment>
<name>A0A8J3FMA8_9ACTN</name>
<reference evidence="1" key="1">
    <citation type="journal article" date="2014" name="Int. J. Syst. Evol. Microbiol.">
        <title>Complete genome sequence of Corynebacterium casei LMG S-19264T (=DSM 44701T), isolated from a smear-ripened cheese.</title>
        <authorList>
            <consortium name="US DOE Joint Genome Institute (JGI-PGF)"/>
            <person name="Walter F."/>
            <person name="Albersmeier A."/>
            <person name="Kalinowski J."/>
            <person name="Ruckert C."/>
        </authorList>
    </citation>
    <scope>NUCLEOTIDE SEQUENCE</scope>
    <source>
        <strain evidence="1">CGMCC 4.7299</strain>
    </source>
</reference>
<dbReference type="Proteomes" id="UP000656042">
    <property type="component" value="Unassembled WGS sequence"/>
</dbReference>
<evidence type="ECO:0008006" key="3">
    <source>
        <dbReference type="Google" id="ProtNLM"/>
    </source>
</evidence>
<accession>A0A8J3FMA8</accession>
<evidence type="ECO:0000313" key="1">
    <source>
        <dbReference type="EMBL" id="GGK74547.1"/>
    </source>
</evidence>
<sequence length="375" mass="39980">MADSPTHLSLLMGPRLAVPVPQPVTDALLSAQVTITAGQRSGFQLGFDLAKNALINTALLPAGFFDPQIRVILVATVRGVPTVLIDGVITRQEVGISNQAGQSTLTVTGEDLTILMDLEEKTGTSFSARPHAAQVAEIIGGYAQWGIVPLVIPELFPDTPMPTNRIPFQQGTDLGYLNELAKANGFVFYLDPGPAPGVSRAYWGPEVRLGVPQHALNVNMDGLSTVDELTFSFDGSAKEDLQARVEIPGTRVSTVLPVPEVSVLRPPLALKPAPALKKRTLKDTANKDATQVLAETLAKVAESADAVTGSGQLDVLRHGFVLRSRELVGVRGAGITYDGLYFVKSVTHNLRRGAYTQNFTLAREGLIPLTPVVVP</sequence>
<dbReference type="RefSeq" id="WP_229715404.1">
    <property type="nucleotide sequence ID" value="NZ_BMMX01000001.1"/>
</dbReference>